<name>A0A6A3Z075_9STRA</name>
<dbReference type="Proteomes" id="UP000437068">
    <property type="component" value="Unassembled WGS sequence"/>
</dbReference>
<dbReference type="Proteomes" id="UP000440367">
    <property type="component" value="Unassembled WGS sequence"/>
</dbReference>
<evidence type="ECO:0000313" key="4">
    <source>
        <dbReference type="EMBL" id="KAE9147250.1"/>
    </source>
</evidence>
<evidence type="ECO:0000313" key="2">
    <source>
        <dbReference type="EMBL" id="KAE9122294.1"/>
    </source>
</evidence>
<dbReference type="EMBL" id="QXGB01000160">
    <property type="protein sequence ID" value="KAE9227170.1"/>
    <property type="molecule type" value="Genomic_DNA"/>
</dbReference>
<comment type="caution">
    <text evidence="6">The sequence shown here is derived from an EMBL/GenBank/DDBJ whole genome shotgun (WGS) entry which is preliminary data.</text>
</comment>
<evidence type="ECO:0000313" key="1">
    <source>
        <dbReference type="EMBL" id="KAE8944947.1"/>
    </source>
</evidence>
<evidence type="ECO:0000313" key="3">
    <source>
        <dbReference type="EMBL" id="KAE9125927.1"/>
    </source>
</evidence>
<organism evidence="6 10">
    <name type="scientific">Phytophthora fragariae</name>
    <dbReference type="NCBI Taxonomy" id="53985"/>
    <lineage>
        <taxon>Eukaryota</taxon>
        <taxon>Sar</taxon>
        <taxon>Stramenopiles</taxon>
        <taxon>Oomycota</taxon>
        <taxon>Peronosporomycetes</taxon>
        <taxon>Peronosporales</taxon>
        <taxon>Peronosporaceae</taxon>
        <taxon>Phytophthora</taxon>
    </lineage>
</organism>
<dbReference type="Proteomes" id="UP000429523">
    <property type="component" value="Unassembled WGS sequence"/>
</dbReference>
<evidence type="ECO:0000313" key="12">
    <source>
        <dbReference type="Proteomes" id="UP000440367"/>
    </source>
</evidence>
<evidence type="ECO:0000313" key="16">
    <source>
        <dbReference type="Proteomes" id="UP000488956"/>
    </source>
</evidence>
<dbReference type="AlphaFoldDB" id="A0A6A3Z075"/>
<dbReference type="Proteomes" id="UP000488956">
    <property type="component" value="Unassembled WGS sequence"/>
</dbReference>
<dbReference type="Proteomes" id="UP000440732">
    <property type="component" value="Unassembled WGS sequence"/>
</dbReference>
<dbReference type="EMBL" id="QXFZ01000225">
    <property type="protein sequence ID" value="KAE9125927.1"/>
    <property type="molecule type" value="Genomic_DNA"/>
</dbReference>
<gene>
    <name evidence="8" type="ORF">PF001_g4321</name>
    <name evidence="7" type="ORF">PF002_g9459</name>
    <name evidence="5" type="ORF">PF004_g17414</name>
    <name evidence="6" type="ORF">PF005_g4835</name>
    <name evidence="4" type="ORF">PF006_g8044</name>
    <name evidence="3" type="ORF">PF007_g6169</name>
    <name evidence="1" type="ORF">PF009_g5389</name>
    <name evidence="2" type="ORF">PF010_g6796</name>
</gene>
<evidence type="ECO:0000313" key="15">
    <source>
        <dbReference type="Proteomes" id="UP000476176"/>
    </source>
</evidence>
<dbReference type="EMBL" id="QXGA01000359">
    <property type="protein sequence ID" value="KAE9147250.1"/>
    <property type="molecule type" value="Genomic_DNA"/>
</dbReference>
<dbReference type="EMBL" id="QXGF01000180">
    <property type="protein sequence ID" value="KAE8944947.1"/>
    <property type="molecule type" value="Genomic_DNA"/>
</dbReference>
<evidence type="ECO:0000313" key="14">
    <source>
        <dbReference type="Proteomes" id="UP000441208"/>
    </source>
</evidence>
<evidence type="ECO:0000313" key="5">
    <source>
        <dbReference type="EMBL" id="KAE9206017.1"/>
    </source>
</evidence>
<dbReference type="EMBL" id="QXFX01000278">
    <property type="protein sequence ID" value="KAE9122294.1"/>
    <property type="molecule type" value="Genomic_DNA"/>
</dbReference>
<dbReference type="Proteomes" id="UP000433483">
    <property type="component" value="Unassembled WGS sequence"/>
</dbReference>
<sequence length="70" mass="7581">MVVRTARHALGAGVIWTGTRTSAAAAETTSNKLILINHLEFCLSQTKIHNFSTSKLQGASSKLQNVRSKQ</sequence>
<keyword evidence="10" id="KW-1185">Reference proteome</keyword>
<evidence type="ECO:0000313" key="7">
    <source>
        <dbReference type="EMBL" id="KAE9241046.1"/>
    </source>
</evidence>
<evidence type="ECO:0000313" key="8">
    <source>
        <dbReference type="EMBL" id="KAE9322593.1"/>
    </source>
</evidence>
<evidence type="ECO:0000313" key="11">
    <source>
        <dbReference type="Proteomes" id="UP000437068"/>
    </source>
</evidence>
<dbReference type="Proteomes" id="UP000476176">
    <property type="component" value="Unassembled WGS sequence"/>
</dbReference>
<dbReference type="Proteomes" id="UP000441208">
    <property type="component" value="Unassembled WGS sequence"/>
</dbReference>
<accession>A0A6A3Z075</accession>
<evidence type="ECO:0000313" key="10">
    <source>
        <dbReference type="Proteomes" id="UP000433483"/>
    </source>
</evidence>
<evidence type="ECO:0000313" key="9">
    <source>
        <dbReference type="Proteomes" id="UP000429523"/>
    </source>
</evidence>
<reference evidence="9 10" key="1">
    <citation type="submission" date="2018-08" db="EMBL/GenBank/DDBJ databases">
        <title>Genomic investigation of the strawberry pathogen Phytophthora fragariae indicates pathogenicity is determined by transcriptional variation in three key races.</title>
        <authorList>
            <person name="Adams T.M."/>
            <person name="Armitage A.D."/>
            <person name="Sobczyk M.K."/>
            <person name="Bates H.J."/>
            <person name="Dunwell J.M."/>
            <person name="Nellist C.F."/>
            <person name="Harrison R.J."/>
        </authorList>
    </citation>
    <scope>NUCLEOTIDE SEQUENCE [LARGE SCALE GENOMIC DNA]</scope>
    <source>
        <strain evidence="8 11">A4</strain>
        <strain evidence="7 12">BC-1</strain>
        <strain evidence="5 15">BC-23</strain>
        <strain evidence="6 10">NOV-27</strain>
        <strain evidence="4 13">NOV-5</strain>
        <strain evidence="3 14">NOV-71</strain>
        <strain evidence="1 9">NOV-9</strain>
        <strain evidence="2 16">ONT-3</strain>
    </source>
</reference>
<dbReference type="EMBL" id="QXGC01001304">
    <property type="protein sequence ID" value="KAE9206017.1"/>
    <property type="molecule type" value="Genomic_DNA"/>
</dbReference>
<protein>
    <submittedName>
        <fullName evidence="6">Uncharacterized protein</fullName>
    </submittedName>
</protein>
<evidence type="ECO:0000313" key="13">
    <source>
        <dbReference type="Proteomes" id="UP000440732"/>
    </source>
</evidence>
<proteinExistence type="predicted"/>
<dbReference type="EMBL" id="QXGD01000391">
    <property type="protein sequence ID" value="KAE9241046.1"/>
    <property type="molecule type" value="Genomic_DNA"/>
</dbReference>
<evidence type="ECO:0000313" key="6">
    <source>
        <dbReference type="EMBL" id="KAE9227170.1"/>
    </source>
</evidence>
<dbReference type="EMBL" id="QXGE01000148">
    <property type="protein sequence ID" value="KAE9322593.1"/>
    <property type="molecule type" value="Genomic_DNA"/>
</dbReference>